<dbReference type="GO" id="GO:0004672">
    <property type="term" value="F:protein kinase activity"/>
    <property type="evidence" value="ECO:0007669"/>
    <property type="project" value="InterPro"/>
</dbReference>
<dbReference type="SMART" id="SM00220">
    <property type="entry name" value="S_TKc"/>
    <property type="match status" value="1"/>
</dbReference>
<dbReference type="Pfam" id="PF00069">
    <property type="entry name" value="Pkinase"/>
    <property type="match status" value="1"/>
</dbReference>
<sequence>MASPFEGREVELTPEQKELHAKVEKYEPFLPESIDQWRQLHHIKGRGVTPTHLAWAYLSDVFKRRGYELYVPGRERELPFINVGGETREFTTMVYPAGYEDALFSPGGKGLEDEYGVLVQPRYIRAVFPDALVWPASNSAGKEFFIKVISDGQNVKGVNELRILEYLNHPDIRSDPRNRTVPVVEYIKHEQYTFAVFARWTDFPYDEIKIPMTAIESCTQVTEGLAFLHEKRIAHLDISNENIMINFFGPERLAIVVEDLPIKYGLIDFGESLFFEAADAEALAPPRDFAPRLTSAPEVSSMTPYDPFAADVYMTGMMFLEHFYDLTGFSPEFLSLLQSMTRAEPSARITMAEAHSRFAALRDAWLNDPDPSVVDVRGWRPNKYRRTYLNVRRPFPGSMPMPANDEEARALRQKMREDRQNEKKSMARWPTHAHLLHVDPVDYTLGCVHGNHAASILDS</sequence>
<name>D8QBZ2_SCHCM</name>
<dbReference type="Gene3D" id="1.10.510.10">
    <property type="entry name" value="Transferase(Phosphotransferase) domain 1"/>
    <property type="match status" value="1"/>
</dbReference>
<dbReference type="STRING" id="578458.D8QBZ2"/>
<dbReference type="InParanoid" id="D8QBZ2"/>
<accession>D8QBZ2</accession>
<protein>
    <recommendedName>
        <fullName evidence="1">Protein kinase domain-containing protein</fullName>
    </recommendedName>
</protein>
<feature type="domain" description="Protein kinase" evidence="1">
    <location>
        <begin position="104"/>
        <end position="435"/>
    </location>
</feature>
<dbReference type="VEuPathDB" id="FungiDB:SCHCODRAFT_02510445"/>
<dbReference type="Proteomes" id="UP000007431">
    <property type="component" value="Unassembled WGS sequence"/>
</dbReference>
<dbReference type="GeneID" id="9594093"/>
<dbReference type="InterPro" id="IPR011009">
    <property type="entry name" value="Kinase-like_dom_sf"/>
</dbReference>
<evidence type="ECO:0000313" key="2">
    <source>
        <dbReference type="EMBL" id="EFI94839.1"/>
    </source>
</evidence>
<dbReference type="RefSeq" id="XP_003029742.1">
    <property type="nucleotide sequence ID" value="XM_003029696.1"/>
</dbReference>
<dbReference type="PROSITE" id="PS50011">
    <property type="entry name" value="PROTEIN_KINASE_DOM"/>
    <property type="match status" value="1"/>
</dbReference>
<gene>
    <name evidence="2" type="ORF">SCHCODRAFT_111399</name>
</gene>
<dbReference type="InterPro" id="IPR000719">
    <property type="entry name" value="Prot_kinase_dom"/>
</dbReference>
<dbReference type="OMA" id="CHIPEID"/>
<dbReference type="OrthoDB" id="3224178at2759"/>
<dbReference type="AlphaFoldDB" id="D8QBZ2"/>
<dbReference type="KEGG" id="scm:SCHCO_02510445"/>
<dbReference type="GO" id="GO:0005524">
    <property type="term" value="F:ATP binding"/>
    <property type="evidence" value="ECO:0007669"/>
    <property type="project" value="InterPro"/>
</dbReference>
<feature type="non-terminal residue" evidence="2">
    <location>
        <position position="459"/>
    </location>
</feature>
<proteinExistence type="predicted"/>
<evidence type="ECO:0000259" key="1">
    <source>
        <dbReference type="PROSITE" id="PS50011"/>
    </source>
</evidence>
<organism evidence="3">
    <name type="scientific">Schizophyllum commune (strain H4-8 / FGSC 9210)</name>
    <name type="common">Split gill fungus</name>
    <dbReference type="NCBI Taxonomy" id="578458"/>
    <lineage>
        <taxon>Eukaryota</taxon>
        <taxon>Fungi</taxon>
        <taxon>Dikarya</taxon>
        <taxon>Basidiomycota</taxon>
        <taxon>Agaricomycotina</taxon>
        <taxon>Agaricomycetes</taxon>
        <taxon>Agaricomycetidae</taxon>
        <taxon>Agaricales</taxon>
        <taxon>Schizophyllaceae</taxon>
        <taxon>Schizophyllum</taxon>
    </lineage>
</organism>
<dbReference type="HOGENOM" id="CLU_596054_0_0_1"/>
<dbReference type="eggNOG" id="ENOG502STXN">
    <property type="taxonomic scope" value="Eukaryota"/>
</dbReference>
<dbReference type="EMBL" id="GL377309">
    <property type="protein sequence ID" value="EFI94839.1"/>
    <property type="molecule type" value="Genomic_DNA"/>
</dbReference>
<dbReference type="SUPFAM" id="SSF56112">
    <property type="entry name" value="Protein kinase-like (PK-like)"/>
    <property type="match status" value="1"/>
</dbReference>
<evidence type="ECO:0000313" key="3">
    <source>
        <dbReference type="Proteomes" id="UP000007431"/>
    </source>
</evidence>
<dbReference type="PANTHER" id="PTHR24362:SF309">
    <property type="entry name" value="PROTEIN KINASE DOMAIN-CONTAINING PROTEIN"/>
    <property type="match status" value="1"/>
</dbReference>
<keyword evidence="3" id="KW-1185">Reference proteome</keyword>
<reference evidence="2 3" key="1">
    <citation type="journal article" date="2010" name="Nat. Biotechnol.">
        <title>Genome sequence of the model mushroom Schizophyllum commune.</title>
        <authorList>
            <person name="Ohm R.A."/>
            <person name="de Jong J.F."/>
            <person name="Lugones L.G."/>
            <person name="Aerts A."/>
            <person name="Kothe E."/>
            <person name="Stajich J.E."/>
            <person name="de Vries R.P."/>
            <person name="Record E."/>
            <person name="Levasseur A."/>
            <person name="Baker S.E."/>
            <person name="Bartholomew K.A."/>
            <person name="Coutinho P.M."/>
            <person name="Erdmann S."/>
            <person name="Fowler T.J."/>
            <person name="Gathman A.C."/>
            <person name="Lombard V."/>
            <person name="Henrissat B."/>
            <person name="Knabe N."/>
            <person name="Kuees U."/>
            <person name="Lilly W.W."/>
            <person name="Lindquist E."/>
            <person name="Lucas S."/>
            <person name="Magnuson J.K."/>
            <person name="Piumi F."/>
            <person name="Raudaskoski M."/>
            <person name="Salamov A."/>
            <person name="Schmutz J."/>
            <person name="Schwarze F.W.M.R."/>
            <person name="vanKuyk P.A."/>
            <person name="Horton J.S."/>
            <person name="Grigoriev I.V."/>
            <person name="Woesten H.A.B."/>
        </authorList>
    </citation>
    <scope>NUCLEOTIDE SEQUENCE [LARGE SCALE GENOMIC DNA]</scope>
    <source>
        <strain evidence="3">H4-8 / FGSC 9210</strain>
    </source>
</reference>
<dbReference type="PANTHER" id="PTHR24362">
    <property type="entry name" value="SERINE/THREONINE-PROTEIN KINASE NEK"/>
    <property type="match status" value="1"/>
</dbReference>